<organism evidence="1 2">
    <name type="scientific">Scutellospora calospora</name>
    <dbReference type="NCBI Taxonomy" id="85575"/>
    <lineage>
        <taxon>Eukaryota</taxon>
        <taxon>Fungi</taxon>
        <taxon>Fungi incertae sedis</taxon>
        <taxon>Mucoromycota</taxon>
        <taxon>Glomeromycotina</taxon>
        <taxon>Glomeromycetes</taxon>
        <taxon>Diversisporales</taxon>
        <taxon>Gigasporaceae</taxon>
        <taxon>Scutellospora</taxon>
    </lineage>
</organism>
<dbReference type="EMBL" id="CAJVPM010016189">
    <property type="protein sequence ID" value="CAG8612681.1"/>
    <property type="molecule type" value="Genomic_DNA"/>
</dbReference>
<feature type="non-terminal residue" evidence="1">
    <location>
        <position position="77"/>
    </location>
</feature>
<reference evidence="1" key="1">
    <citation type="submission" date="2021-06" db="EMBL/GenBank/DDBJ databases">
        <authorList>
            <person name="Kallberg Y."/>
            <person name="Tangrot J."/>
            <person name="Rosling A."/>
        </authorList>
    </citation>
    <scope>NUCLEOTIDE SEQUENCE</scope>
    <source>
        <strain evidence="1">AU212A</strain>
    </source>
</reference>
<evidence type="ECO:0000313" key="1">
    <source>
        <dbReference type="EMBL" id="CAG8612681.1"/>
    </source>
</evidence>
<keyword evidence="2" id="KW-1185">Reference proteome</keyword>
<evidence type="ECO:0000313" key="2">
    <source>
        <dbReference type="Proteomes" id="UP000789860"/>
    </source>
</evidence>
<sequence>MYICITANSSIENLYKKLRKNNSSIDINTLYHRIKFIIKFEEEPIDPRIGDRNILRIYKKGNKQDVNNRIFDIEFNR</sequence>
<name>A0ACA9MX93_9GLOM</name>
<comment type="caution">
    <text evidence="1">The sequence shown here is derived from an EMBL/GenBank/DDBJ whole genome shotgun (WGS) entry which is preliminary data.</text>
</comment>
<gene>
    <name evidence="1" type="ORF">SCALOS_LOCUS7352</name>
</gene>
<dbReference type="Proteomes" id="UP000789860">
    <property type="component" value="Unassembled WGS sequence"/>
</dbReference>
<accession>A0ACA9MX93</accession>
<protein>
    <submittedName>
        <fullName evidence="1">7492_t:CDS:1</fullName>
    </submittedName>
</protein>
<proteinExistence type="predicted"/>